<dbReference type="RefSeq" id="WP_090258358.1">
    <property type="nucleotide sequence ID" value="NZ_FOIR01000002.1"/>
</dbReference>
<comment type="catalytic activity">
    <reaction evidence="1">
        <text>ATP + protein L-histidine = ADP + protein N-phospho-L-histidine.</text>
        <dbReference type="EC" id="2.7.13.3"/>
    </reaction>
</comment>
<evidence type="ECO:0000256" key="6">
    <source>
        <dbReference type="ARBA" id="ARBA00022777"/>
    </source>
</evidence>
<dbReference type="GO" id="GO:0000155">
    <property type="term" value="F:phosphorelay sensor kinase activity"/>
    <property type="evidence" value="ECO:0007669"/>
    <property type="project" value="InterPro"/>
</dbReference>
<dbReference type="InterPro" id="IPR050428">
    <property type="entry name" value="TCS_sensor_his_kinase"/>
</dbReference>
<dbReference type="STRING" id="1267423.SAMN05216290_1908"/>
<evidence type="ECO:0000313" key="11">
    <source>
        <dbReference type="Proteomes" id="UP000199437"/>
    </source>
</evidence>
<keyword evidence="6 10" id="KW-0418">Kinase</keyword>
<evidence type="ECO:0000256" key="8">
    <source>
        <dbReference type="SAM" id="Phobius"/>
    </source>
</evidence>
<dbReference type="PROSITE" id="PS50109">
    <property type="entry name" value="HIS_KIN"/>
    <property type="match status" value="1"/>
</dbReference>
<organism evidence="10 11">
    <name type="scientific">Roseivirga pacifica</name>
    <dbReference type="NCBI Taxonomy" id="1267423"/>
    <lineage>
        <taxon>Bacteria</taxon>
        <taxon>Pseudomonadati</taxon>
        <taxon>Bacteroidota</taxon>
        <taxon>Cytophagia</taxon>
        <taxon>Cytophagales</taxon>
        <taxon>Roseivirgaceae</taxon>
        <taxon>Roseivirga</taxon>
    </lineage>
</organism>
<sequence length="436" mass="50266">MTKLLHRPLKAFAIYALVILAVSIPVYAWVVDYIWVNELDENNWLTLEHTKEKLVKQHFEAEELKLVNRLWGQVQPGIAISPAPQKQVFQDSIYEVIRPNEYDLDDGEDRFRGLKSYIELNGKPYFITIETNLEESDETFMAITLVTAGFLLILVLGFMVLNRRISKSSWQPFYQTLLNLRAFDLSRSKGLELEDTNILEFQELNESLQKLVERNLVVYQQQKAFTENASHELQTPIALLKSKLDLLLQEKDISSEISEIINGIEAPLSRLSRINKNLLLLAKVENQQFEQQEDIDIKSAMKFCISLFEDYAENEEISIHNDIQESYTIQANPFLLETLLNNLFSNAIRHNVENGSIILKLENGTLYVYNSGEFVLNEDSLFKRFSSSTSNKVSSGLGLAIVSEVAKQYGWQVYYAFEKGHHIFSVNFWNSDFLPN</sequence>
<dbReference type="SUPFAM" id="SSF55874">
    <property type="entry name" value="ATPase domain of HSP90 chaperone/DNA topoisomerase II/histidine kinase"/>
    <property type="match status" value="1"/>
</dbReference>
<feature type="transmembrane region" description="Helical" evidence="8">
    <location>
        <begin position="12"/>
        <end position="36"/>
    </location>
</feature>
<dbReference type="PANTHER" id="PTHR45436:SF5">
    <property type="entry name" value="SENSOR HISTIDINE KINASE TRCS"/>
    <property type="match status" value="1"/>
</dbReference>
<evidence type="ECO:0000256" key="5">
    <source>
        <dbReference type="ARBA" id="ARBA00022692"/>
    </source>
</evidence>
<dbReference type="InterPro" id="IPR036097">
    <property type="entry name" value="HisK_dim/P_sf"/>
</dbReference>
<proteinExistence type="predicted"/>
<evidence type="ECO:0000313" key="10">
    <source>
        <dbReference type="EMBL" id="SEW20579.1"/>
    </source>
</evidence>
<dbReference type="EC" id="2.7.13.3" evidence="2"/>
<accession>A0A1I0Q161</accession>
<dbReference type="InterPro" id="IPR005467">
    <property type="entry name" value="His_kinase_dom"/>
</dbReference>
<dbReference type="SMART" id="SM00387">
    <property type="entry name" value="HATPase_c"/>
    <property type="match status" value="1"/>
</dbReference>
<dbReference type="SUPFAM" id="SSF47384">
    <property type="entry name" value="Homodimeric domain of signal transducing histidine kinase"/>
    <property type="match status" value="1"/>
</dbReference>
<evidence type="ECO:0000256" key="4">
    <source>
        <dbReference type="ARBA" id="ARBA00022679"/>
    </source>
</evidence>
<evidence type="ECO:0000256" key="2">
    <source>
        <dbReference type="ARBA" id="ARBA00012438"/>
    </source>
</evidence>
<evidence type="ECO:0000259" key="9">
    <source>
        <dbReference type="PROSITE" id="PS50109"/>
    </source>
</evidence>
<keyword evidence="4" id="KW-0808">Transferase</keyword>
<dbReference type="InterPro" id="IPR003594">
    <property type="entry name" value="HATPase_dom"/>
</dbReference>
<dbReference type="Pfam" id="PF02518">
    <property type="entry name" value="HATPase_c"/>
    <property type="match status" value="1"/>
</dbReference>
<feature type="domain" description="Histidine kinase" evidence="9">
    <location>
        <begin position="228"/>
        <end position="432"/>
    </location>
</feature>
<evidence type="ECO:0000256" key="7">
    <source>
        <dbReference type="ARBA" id="ARBA00022989"/>
    </source>
</evidence>
<dbReference type="Gene3D" id="3.30.565.10">
    <property type="entry name" value="Histidine kinase-like ATPase, C-terminal domain"/>
    <property type="match status" value="1"/>
</dbReference>
<dbReference type="GO" id="GO:0005886">
    <property type="term" value="C:plasma membrane"/>
    <property type="evidence" value="ECO:0007669"/>
    <property type="project" value="TreeGrafter"/>
</dbReference>
<feature type="transmembrane region" description="Helical" evidence="8">
    <location>
        <begin position="140"/>
        <end position="161"/>
    </location>
</feature>
<dbReference type="EMBL" id="FOIR01000002">
    <property type="protein sequence ID" value="SEW20579.1"/>
    <property type="molecule type" value="Genomic_DNA"/>
</dbReference>
<gene>
    <name evidence="10" type="ORF">SAMN05216290_1908</name>
</gene>
<keyword evidence="7 8" id="KW-1133">Transmembrane helix</keyword>
<dbReference type="Proteomes" id="UP000199437">
    <property type="component" value="Unassembled WGS sequence"/>
</dbReference>
<protein>
    <recommendedName>
        <fullName evidence="2">histidine kinase</fullName>
        <ecNumber evidence="2">2.7.13.3</ecNumber>
    </recommendedName>
</protein>
<keyword evidence="11" id="KW-1185">Reference proteome</keyword>
<evidence type="ECO:0000256" key="3">
    <source>
        <dbReference type="ARBA" id="ARBA00022553"/>
    </source>
</evidence>
<dbReference type="Gene3D" id="1.10.287.130">
    <property type="match status" value="1"/>
</dbReference>
<dbReference type="InterPro" id="IPR003661">
    <property type="entry name" value="HisK_dim/P_dom"/>
</dbReference>
<dbReference type="Pfam" id="PF00512">
    <property type="entry name" value="HisKA"/>
    <property type="match status" value="1"/>
</dbReference>
<keyword evidence="5 8" id="KW-0812">Transmembrane</keyword>
<keyword evidence="3" id="KW-0597">Phosphoprotein</keyword>
<dbReference type="SMART" id="SM00388">
    <property type="entry name" value="HisKA"/>
    <property type="match status" value="1"/>
</dbReference>
<name>A0A1I0Q161_9BACT</name>
<dbReference type="GeneID" id="99986627"/>
<evidence type="ECO:0000256" key="1">
    <source>
        <dbReference type="ARBA" id="ARBA00000085"/>
    </source>
</evidence>
<dbReference type="AlphaFoldDB" id="A0A1I0Q161"/>
<keyword evidence="8" id="KW-0472">Membrane</keyword>
<dbReference type="CDD" id="cd00082">
    <property type="entry name" value="HisKA"/>
    <property type="match status" value="1"/>
</dbReference>
<dbReference type="InterPro" id="IPR036890">
    <property type="entry name" value="HATPase_C_sf"/>
</dbReference>
<dbReference type="PANTHER" id="PTHR45436">
    <property type="entry name" value="SENSOR HISTIDINE KINASE YKOH"/>
    <property type="match status" value="1"/>
</dbReference>
<reference evidence="11" key="1">
    <citation type="submission" date="2016-10" db="EMBL/GenBank/DDBJ databases">
        <authorList>
            <person name="Varghese N."/>
            <person name="Submissions S."/>
        </authorList>
    </citation>
    <scope>NUCLEOTIDE SEQUENCE [LARGE SCALE GENOMIC DNA]</scope>
    <source>
        <strain evidence="11">CGMCC 1.12402</strain>
    </source>
</reference>